<reference evidence="3" key="2">
    <citation type="submission" date="2015-01" db="EMBL/GenBank/DDBJ databases">
        <title>Evolutionary Origins and Diversification of the Mycorrhizal Mutualists.</title>
        <authorList>
            <consortium name="DOE Joint Genome Institute"/>
            <consortium name="Mycorrhizal Genomics Consortium"/>
            <person name="Kohler A."/>
            <person name="Kuo A."/>
            <person name="Nagy L.G."/>
            <person name="Floudas D."/>
            <person name="Copeland A."/>
            <person name="Barry K.W."/>
            <person name="Cichocki N."/>
            <person name="Veneault-Fourrey C."/>
            <person name="LaButti K."/>
            <person name="Lindquist E.A."/>
            <person name="Lipzen A."/>
            <person name="Lundell T."/>
            <person name="Morin E."/>
            <person name="Murat C."/>
            <person name="Riley R."/>
            <person name="Ohm R."/>
            <person name="Sun H."/>
            <person name="Tunlid A."/>
            <person name="Henrissat B."/>
            <person name="Grigoriev I.V."/>
            <person name="Hibbett D.S."/>
            <person name="Martin F."/>
        </authorList>
    </citation>
    <scope>NUCLEOTIDE SEQUENCE [LARGE SCALE GENOMIC DNA]</scope>
    <source>
        <strain evidence="3">441</strain>
    </source>
</reference>
<dbReference type="STRING" id="765257.A0A0C9ZU47"/>
<gene>
    <name evidence="2" type="ORF">PISMIDRAFT_89322</name>
</gene>
<feature type="domain" description="SET" evidence="1">
    <location>
        <begin position="10"/>
        <end position="304"/>
    </location>
</feature>
<dbReference type="InterPro" id="IPR050869">
    <property type="entry name" value="H3K4_H4K5_MeTrfase"/>
</dbReference>
<protein>
    <recommendedName>
        <fullName evidence="1">SET domain-containing protein</fullName>
    </recommendedName>
</protein>
<evidence type="ECO:0000259" key="1">
    <source>
        <dbReference type="PROSITE" id="PS50280"/>
    </source>
</evidence>
<dbReference type="OrthoDB" id="1028014at2759"/>
<dbReference type="CDD" id="cd20071">
    <property type="entry name" value="SET_SMYD"/>
    <property type="match status" value="1"/>
</dbReference>
<dbReference type="PANTHER" id="PTHR12197">
    <property type="entry name" value="HISTONE-LYSINE N-METHYLTRANSFERASE SMYD"/>
    <property type="match status" value="1"/>
</dbReference>
<accession>A0A0C9ZU47</accession>
<proteinExistence type="predicted"/>
<dbReference type="Gene3D" id="6.10.140.2220">
    <property type="match status" value="1"/>
</dbReference>
<dbReference type="AlphaFoldDB" id="A0A0C9ZU47"/>
<dbReference type="Gene3D" id="2.170.270.10">
    <property type="entry name" value="SET domain"/>
    <property type="match status" value="1"/>
</dbReference>
<dbReference type="Gene3D" id="1.10.220.160">
    <property type="match status" value="1"/>
</dbReference>
<dbReference type="EMBL" id="KN833689">
    <property type="protein sequence ID" value="KIK29449.1"/>
    <property type="molecule type" value="Genomic_DNA"/>
</dbReference>
<dbReference type="PROSITE" id="PS50280">
    <property type="entry name" value="SET"/>
    <property type="match status" value="1"/>
</dbReference>
<dbReference type="PANTHER" id="PTHR12197:SF294">
    <property type="entry name" value="POTENTIAL PROTEIN LYSINE METHYLTRANSFERASE SET6"/>
    <property type="match status" value="1"/>
</dbReference>
<organism evidence="2 3">
    <name type="scientific">Pisolithus microcarpus 441</name>
    <dbReference type="NCBI Taxonomy" id="765257"/>
    <lineage>
        <taxon>Eukaryota</taxon>
        <taxon>Fungi</taxon>
        <taxon>Dikarya</taxon>
        <taxon>Basidiomycota</taxon>
        <taxon>Agaricomycotina</taxon>
        <taxon>Agaricomycetes</taxon>
        <taxon>Agaricomycetidae</taxon>
        <taxon>Boletales</taxon>
        <taxon>Sclerodermatineae</taxon>
        <taxon>Pisolithaceae</taxon>
        <taxon>Pisolithus</taxon>
    </lineage>
</organism>
<dbReference type="HOGENOM" id="CLU_038964_1_0_1"/>
<dbReference type="InterPro" id="IPR046341">
    <property type="entry name" value="SET_dom_sf"/>
</dbReference>
<dbReference type="SUPFAM" id="SSF82199">
    <property type="entry name" value="SET domain"/>
    <property type="match status" value="1"/>
</dbReference>
<dbReference type="Proteomes" id="UP000054018">
    <property type="component" value="Unassembled WGS sequence"/>
</dbReference>
<evidence type="ECO:0000313" key="3">
    <source>
        <dbReference type="Proteomes" id="UP000054018"/>
    </source>
</evidence>
<keyword evidence="3" id="KW-1185">Reference proteome</keyword>
<sequence>MLITSPPDPSNLESDYVEFRTTQHGGRSLFAARDIPPGTRVHSSSNPFAHVIYKDYRREVCAQCFAYAASDSTPLKVAQSRVWSIKWKPEGCQASTAWFCSEDCKEAWGKDEAGPLQMQMDATLTKAQVASRRKGRKSTNISSFNSAAEITQDAIDQAWRNVDELRPSSNTEGVVDSDPHRNYTSWSHFLRLQNNELANVRERQHILSAHLRIYAFLCNALPKYLLPYIPTTVREVLARDTGNAFGIWDGDRRDEMLGWGVWTSASYFNHSCSPNIRKTRQGRTLHFETSRAVSAGEELCISYVDTDQLVGQRQKDLESSWFFRCGCSRCKLESTVAT</sequence>
<name>A0A0C9ZU47_9AGAM</name>
<dbReference type="Pfam" id="PF00856">
    <property type="entry name" value="SET"/>
    <property type="match status" value="1"/>
</dbReference>
<dbReference type="InterPro" id="IPR001214">
    <property type="entry name" value="SET_dom"/>
</dbReference>
<reference evidence="2 3" key="1">
    <citation type="submission" date="2014-04" db="EMBL/GenBank/DDBJ databases">
        <authorList>
            <consortium name="DOE Joint Genome Institute"/>
            <person name="Kuo A."/>
            <person name="Kohler A."/>
            <person name="Costa M.D."/>
            <person name="Nagy L.G."/>
            <person name="Floudas D."/>
            <person name="Copeland A."/>
            <person name="Barry K.W."/>
            <person name="Cichocki N."/>
            <person name="Veneault-Fourrey C."/>
            <person name="LaButti K."/>
            <person name="Lindquist E.A."/>
            <person name="Lipzen A."/>
            <person name="Lundell T."/>
            <person name="Morin E."/>
            <person name="Murat C."/>
            <person name="Sun H."/>
            <person name="Tunlid A."/>
            <person name="Henrissat B."/>
            <person name="Grigoriev I.V."/>
            <person name="Hibbett D.S."/>
            <person name="Martin F."/>
            <person name="Nordberg H.P."/>
            <person name="Cantor M.N."/>
            <person name="Hua S.X."/>
        </authorList>
    </citation>
    <scope>NUCLEOTIDE SEQUENCE [LARGE SCALE GENOMIC DNA]</scope>
    <source>
        <strain evidence="2 3">441</strain>
    </source>
</reference>
<evidence type="ECO:0000313" key="2">
    <source>
        <dbReference type="EMBL" id="KIK29449.1"/>
    </source>
</evidence>
<dbReference type="GO" id="GO:0005634">
    <property type="term" value="C:nucleus"/>
    <property type="evidence" value="ECO:0007669"/>
    <property type="project" value="TreeGrafter"/>
</dbReference>